<feature type="transmembrane region" description="Helical" evidence="1">
    <location>
        <begin position="27"/>
        <end position="46"/>
    </location>
</feature>
<organism evidence="2 3">
    <name type="scientific">Sphingomonas limnosediminicola</name>
    <dbReference type="NCBI Taxonomy" id="940133"/>
    <lineage>
        <taxon>Bacteria</taxon>
        <taxon>Pseudomonadati</taxon>
        <taxon>Pseudomonadota</taxon>
        <taxon>Alphaproteobacteria</taxon>
        <taxon>Sphingomonadales</taxon>
        <taxon>Sphingomonadaceae</taxon>
        <taxon>Sphingomonas</taxon>
    </lineage>
</organism>
<keyword evidence="3" id="KW-1185">Reference proteome</keyword>
<proteinExistence type="predicted"/>
<gene>
    <name evidence="2" type="ORF">GCM10022276_11940</name>
</gene>
<name>A0ABP7L5H8_9SPHN</name>
<feature type="transmembrane region" description="Helical" evidence="1">
    <location>
        <begin position="106"/>
        <end position="129"/>
    </location>
</feature>
<evidence type="ECO:0000313" key="3">
    <source>
        <dbReference type="Proteomes" id="UP001500827"/>
    </source>
</evidence>
<evidence type="ECO:0000256" key="1">
    <source>
        <dbReference type="SAM" id="Phobius"/>
    </source>
</evidence>
<keyword evidence="1" id="KW-0472">Membrane</keyword>
<feature type="transmembrane region" description="Helical" evidence="1">
    <location>
        <begin position="58"/>
        <end position="86"/>
    </location>
</feature>
<sequence>MRVEVYLLLLSVATGSAIIFGTRGERWLGATILAGNVLTLLVERILGEIYASVSFGYLALDALLAATLCLIAVRFPSWVAICVAAFQINGTLGHLVKLLAIHTIPFSYAFLLKVWAWPMVLSLFAARCLPAMRTTLLARNWRPLARRYGRP</sequence>
<accession>A0ABP7L5H8</accession>
<keyword evidence="1" id="KW-0812">Transmembrane</keyword>
<protein>
    <recommendedName>
        <fullName evidence="4">Rod shape-determining protein MreD</fullName>
    </recommendedName>
</protein>
<comment type="caution">
    <text evidence="2">The sequence shown here is derived from an EMBL/GenBank/DDBJ whole genome shotgun (WGS) entry which is preliminary data.</text>
</comment>
<keyword evidence="1" id="KW-1133">Transmembrane helix</keyword>
<dbReference type="Proteomes" id="UP001500827">
    <property type="component" value="Unassembled WGS sequence"/>
</dbReference>
<dbReference type="EMBL" id="BAABBM010000001">
    <property type="protein sequence ID" value="GAA3894393.1"/>
    <property type="molecule type" value="Genomic_DNA"/>
</dbReference>
<evidence type="ECO:0000313" key="2">
    <source>
        <dbReference type="EMBL" id="GAA3894393.1"/>
    </source>
</evidence>
<reference evidence="3" key="1">
    <citation type="journal article" date="2019" name="Int. J. Syst. Evol. Microbiol.">
        <title>The Global Catalogue of Microorganisms (GCM) 10K type strain sequencing project: providing services to taxonomists for standard genome sequencing and annotation.</title>
        <authorList>
            <consortium name="The Broad Institute Genomics Platform"/>
            <consortium name="The Broad Institute Genome Sequencing Center for Infectious Disease"/>
            <person name="Wu L."/>
            <person name="Ma J."/>
        </authorList>
    </citation>
    <scope>NUCLEOTIDE SEQUENCE [LARGE SCALE GENOMIC DNA]</scope>
    <source>
        <strain evidence="3">JCM 17543</strain>
    </source>
</reference>
<evidence type="ECO:0008006" key="4">
    <source>
        <dbReference type="Google" id="ProtNLM"/>
    </source>
</evidence>